<dbReference type="SUPFAM" id="SSF52833">
    <property type="entry name" value="Thioredoxin-like"/>
    <property type="match status" value="1"/>
</dbReference>
<proteinExistence type="predicted"/>
<accession>A0A853JCV6</accession>
<dbReference type="AlphaFoldDB" id="A0A853JCV6"/>
<sequence length="327" mass="34817">MRASVFSLGKAHGHGAQRAYSEVVFGEATGSSAVQRFTLLPLVVACALPLAAMADSACRASSSPGVTPLVELYTAEGCSDCPKADAWLTETASAMAAEDASFLAFHVDYWDSIGWPDRFSAGIHSDRQRLRVAQSGKRVVYTPQVMIGEATTVDWQRPGRGARAATGGRNEFGRVLDAARSRDANVRLDMAVLGADDEALLVRLDASGAARDDVGRDVWIWLALYEDGLVSRVSAGENQGRTLRHDRVVRALKGPWRLSADGFSQEIRLEVPQDAETASAGLVAFVEAAETGRSLQSLGLRLDACVGDGIAEGGRERSTAPADAGRR</sequence>
<dbReference type="PANTHER" id="PTHR36057:SF1">
    <property type="entry name" value="LIPOPROTEIN LIPID ATTACHMENT SITE-LIKE PROTEIN, PUTATIVE (DUF1223)-RELATED"/>
    <property type="match status" value="1"/>
</dbReference>
<comment type="caution">
    <text evidence="1">The sequence shown here is derived from an EMBL/GenBank/DDBJ whole genome shotgun (WGS) entry which is preliminary data.</text>
</comment>
<organism evidence="1 2">
    <name type="scientific">Luteimonas salinisoli</name>
    <dbReference type="NCBI Taxonomy" id="2752307"/>
    <lineage>
        <taxon>Bacteria</taxon>
        <taxon>Pseudomonadati</taxon>
        <taxon>Pseudomonadota</taxon>
        <taxon>Gammaproteobacteria</taxon>
        <taxon>Lysobacterales</taxon>
        <taxon>Lysobacteraceae</taxon>
        <taxon>Luteimonas</taxon>
    </lineage>
</organism>
<dbReference type="RefSeq" id="WP_180678465.1">
    <property type="nucleotide sequence ID" value="NZ_JACCKA010000060.1"/>
</dbReference>
<evidence type="ECO:0000313" key="1">
    <source>
        <dbReference type="EMBL" id="NZA26675.1"/>
    </source>
</evidence>
<keyword evidence="2" id="KW-1185">Reference proteome</keyword>
<dbReference type="Pfam" id="PF06764">
    <property type="entry name" value="DUF1223"/>
    <property type="match status" value="1"/>
</dbReference>
<dbReference type="Proteomes" id="UP000578091">
    <property type="component" value="Unassembled WGS sequence"/>
</dbReference>
<dbReference type="PANTHER" id="PTHR36057">
    <property type="match status" value="1"/>
</dbReference>
<protein>
    <submittedName>
        <fullName evidence="1">DUF1223 domain-containing protein</fullName>
    </submittedName>
</protein>
<dbReference type="EMBL" id="JACCKA010000060">
    <property type="protein sequence ID" value="NZA26675.1"/>
    <property type="molecule type" value="Genomic_DNA"/>
</dbReference>
<dbReference type="InterPro" id="IPR010634">
    <property type="entry name" value="DUF1223"/>
</dbReference>
<name>A0A853JCV6_9GAMM</name>
<evidence type="ECO:0000313" key="2">
    <source>
        <dbReference type="Proteomes" id="UP000578091"/>
    </source>
</evidence>
<gene>
    <name evidence="1" type="ORF">H0E84_09780</name>
</gene>
<dbReference type="InterPro" id="IPR036249">
    <property type="entry name" value="Thioredoxin-like_sf"/>
</dbReference>
<reference evidence="1 2" key="1">
    <citation type="submission" date="2020-07" db="EMBL/GenBank/DDBJ databases">
        <title>Luteimonas sp. SJ-92.</title>
        <authorList>
            <person name="Huang X.-X."/>
            <person name="Xu L."/>
            <person name="Sun J.-Q."/>
        </authorList>
    </citation>
    <scope>NUCLEOTIDE SEQUENCE [LARGE SCALE GENOMIC DNA]</scope>
    <source>
        <strain evidence="1 2">SJ-92</strain>
    </source>
</reference>